<feature type="compositionally biased region" description="Polar residues" evidence="2">
    <location>
        <begin position="544"/>
        <end position="557"/>
    </location>
</feature>
<feature type="region of interest" description="Disordered" evidence="2">
    <location>
        <begin position="347"/>
        <end position="384"/>
    </location>
</feature>
<feature type="compositionally biased region" description="Basic and acidic residues" evidence="2">
    <location>
        <begin position="375"/>
        <end position="384"/>
    </location>
</feature>
<name>A0A6P4ZGB4_BRABE</name>
<feature type="region of interest" description="Disordered" evidence="2">
    <location>
        <begin position="710"/>
        <end position="735"/>
    </location>
</feature>
<feature type="coiled-coil region" evidence="1">
    <location>
        <begin position="177"/>
        <end position="211"/>
    </location>
</feature>
<dbReference type="RefSeq" id="XP_019633039.1">
    <property type="nucleotide sequence ID" value="XM_019777480.1"/>
</dbReference>
<feature type="compositionally biased region" description="Basic and acidic residues" evidence="2">
    <location>
        <begin position="710"/>
        <end position="723"/>
    </location>
</feature>
<feature type="region of interest" description="Disordered" evidence="2">
    <location>
        <begin position="1"/>
        <end position="28"/>
    </location>
</feature>
<gene>
    <name evidence="4" type="primary">LOC109476509</name>
</gene>
<feature type="compositionally biased region" description="Polar residues" evidence="2">
    <location>
        <begin position="579"/>
        <end position="588"/>
    </location>
</feature>
<feature type="compositionally biased region" description="Basic and acidic residues" evidence="2">
    <location>
        <begin position="496"/>
        <end position="510"/>
    </location>
</feature>
<keyword evidence="3" id="KW-1185">Reference proteome</keyword>
<reference evidence="4" key="1">
    <citation type="submission" date="2025-08" db="UniProtKB">
        <authorList>
            <consortium name="RefSeq"/>
        </authorList>
    </citation>
    <scope>IDENTIFICATION</scope>
    <source>
        <tissue evidence="4">Gonad</tissue>
    </source>
</reference>
<accession>A0A6P4ZGB4</accession>
<feature type="compositionally biased region" description="Polar residues" evidence="2">
    <location>
        <begin position="511"/>
        <end position="524"/>
    </location>
</feature>
<dbReference type="AlphaFoldDB" id="A0A6P4ZGB4"/>
<evidence type="ECO:0000256" key="2">
    <source>
        <dbReference type="SAM" id="MobiDB-lite"/>
    </source>
</evidence>
<evidence type="ECO:0000313" key="3">
    <source>
        <dbReference type="Proteomes" id="UP000515135"/>
    </source>
</evidence>
<proteinExistence type="predicted"/>
<sequence length="735" mass="84264">MECEQTAEQESTHADNEEGELEGSGTWLRGIEDISFEDDSETPREILNLVRSHIEGLDRNTAKKKVLAASNHNEHILNHTRDALITIARQERPGCPQGQPKKRTYRANTEPVANRLAEDVCALFQFLEGERNLAEIKRMFPHGTQQGMWQSPAMTRSRVLNPILEDEEDNDVIARILAENASLREGLKKDVKELKEKMESVNNKIRRQEGARDDITEHCDRHLRSIQEELAELKGTQLVLSEEIEGMKGKLKKIDSTQMRTQTIVATHNNKINSLETELQALLGSYKKTDSDKEAKISEITTYIQNLAHSLEGRLREQEYALSRTHSMVQETRVRCEHLETTTACTGGATEHSLRKQNGNNDNNNQTGESNKILGAEREPGRDSEEFLNRKQDDMIATYLHSTRYNQQSSDNTTEKQESHQSKVKQSKAGQTRERIVHESGERSTRSKRQDDEANVIILDPSPRRETDLSGSGGRNRDILTGDKPANRTSGTPGGAKEECSAWPKTENKGPRQTNEVNGSVSTLDRNRVESPKVRRSPWRVRDSTQGSKRLESTQNKTYKEAVMHVQQEISPRKRKRSSQSMHKSTQPPRIPQDSSEYDWLQAGKNNTRCTDNDTDFSDFVGIERNRVQRKRFFLGYMKKNDPKKLQQTIYKYAQHKGVQLSFVRLMPTKKRDLYFARINVLLHQTHKVMEENFWPHGITCREWLSERKYKSRDNGDTDKEGESQVPNTQENSHT</sequence>
<keyword evidence="1" id="KW-0175">Coiled coil</keyword>
<dbReference type="Proteomes" id="UP000515135">
    <property type="component" value="Unplaced"/>
</dbReference>
<feature type="region of interest" description="Disordered" evidence="2">
    <location>
        <begin position="404"/>
        <end position="596"/>
    </location>
</feature>
<feature type="compositionally biased region" description="Polar residues" evidence="2">
    <location>
        <begin position="725"/>
        <end position="735"/>
    </location>
</feature>
<feature type="compositionally biased region" description="Basic and acidic residues" evidence="2">
    <location>
        <begin position="431"/>
        <end position="452"/>
    </location>
</feature>
<evidence type="ECO:0000256" key="1">
    <source>
        <dbReference type="SAM" id="Coils"/>
    </source>
</evidence>
<evidence type="ECO:0000313" key="4">
    <source>
        <dbReference type="RefSeq" id="XP_019633039.1"/>
    </source>
</evidence>
<dbReference type="GeneID" id="109476509"/>
<organism evidence="3 4">
    <name type="scientific">Branchiostoma belcheri</name>
    <name type="common">Amphioxus</name>
    <dbReference type="NCBI Taxonomy" id="7741"/>
    <lineage>
        <taxon>Eukaryota</taxon>
        <taxon>Metazoa</taxon>
        <taxon>Chordata</taxon>
        <taxon>Cephalochordata</taxon>
        <taxon>Leptocardii</taxon>
        <taxon>Amphioxiformes</taxon>
        <taxon>Branchiostomatidae</taxon>
        <taxon>Branchiostoma</taxon>
    </lineage>
</organism>
<dbReference type="KEGG" id="bbel:109476509"/>
<dbReference type="OrthoDB" id="6082704at2759"/>
<protein>
    <submittedName>
        <fullName evidence="4">Uncharacterized protein LOC109476509</fullName>
    </submittedName>
</protein>